<evidence type="ECO:0000313" key="1">
    <source>
        <dbReference type="EnsemblMetazoa" id="AATE001747-PA.1"/>
    </source>
</evidence>
<name>A0A182IM54_ANOAO</name>
<organism evidence="1">
    <name type="scientific">Anopheles atroparvus</name>
    <name type="common">European mosquito</name>
    <dbReference type="NCBI Taxonomy" id="41427"/>
    <lineage>
        <taxon>Eukaryota</taxon>
        <taxon>Metazoa</taxon>
        <taxon>Ecdysozoa</taxon>
        <taxon>Arthropoda</taxon>
        <taxon>Hexapoda</taxon>
        <taxon>Insecta</taxon>
        <taxon>Pterygota</taxon>
        <taxon>Neoptera</taxon>
        <taxon>Endopterygota</taxon>
        <taxon>Diptera</taxon>
        <taxon>Nematocera</taxon>
        <taxon>Culicoidea</taxon>
        <taxon>Culicidae</taxon>
        <taxon>Anophelinae</taxon>
        <taxon>Anopheles</taxon>
    </lineage>
</organism>
<sequence length="162" mass="18385">MFQTSTPLLMVVIVHLSVIQPSAQYFFNGIKSGLDEDLKHSLFLSHIGQCRWQRDLSVFLGDMRIVQRTNTEYVVSGVLAVRRNLTDVLTATVKIEICQNETHCRPFVEPPIAVGDVCEFLRDQQNTSLGTILAHSVPPLECPLRKGLYRINDALLDYKPFR</sequence>
<proteinExistence type="predicted"/>
<protein>
    <recommendedName>
        <fullName evidence="2">MD-2-related lipid-recognition domain-containing protein</fullName>
    </recommendedName>
</protein>
<evidence type="ECO:0008006" key="2">
    <source>
        <dbReference type="Google" id="ProtNLM"/>
    </source>
</evidence>
<dbReference type="AlphaFoldDB" id="A0A182IM54"/>
<dbReference type="VEuPathDB" id="VectorBase:AATE001747"/>
<dbReference type="EnsemblMetazoa" id="AATE001747-RA">
    <property type="protein sequence ID" value="AATE001747-PA.1"/>
    <property type="gene ID" value="AATE001747"/>
</dbReference>
<reference evidence="1" key="1">
    <citation type="submission" date="2022-08" db="UniProtKB">
        <authorList>
            <consortium name="EnsemblMetazoa"/>
        </authorList>
    </citation>
    <scope>IDENTIFICATION</scope>
    <source>
        <strain evidence="1">EBRO</strain>
    </source>
</reference>
<accession>A0A182IM54</accession>